<organism evidence="2 4">
    <name type="scientific">Ustilago bromivora</name>
    <dbReference type="NCBI Taxonomy" id="307758"/>
    <lineage>
        <taxon>Eukaryota</taxon>
        <taxon>Fungi</taxon>
        <taxon>Dikarya</taxon>
        <taxon>Basidiomycota</taxon>
        <taxon>Ustilaginomycotina</taxon>
        <taxon>Ustilaginomycetes</taxon>
        <taxon>Ustilaginales</taxon>
        <taxon>Ustilaginaceae</taxon>
        <taxon>Ustilago</taxon>
    </lineage>
</organism>
<dbReference type="EMBL" id="ULHB01000299">
    <property type="protein sequence ID" value="SYW86288.1"/>
    <property type="molecule type" value="Genomic_DNA"/>
</dbReference>
<dbReference type="EMBL" id="LT558119">
    <property type="protein sequence ID" value="SAM74988.1"/>
    <property type="molecule type" value="Genomic_DNA"/>
</dbReference>
<evidence type="ECO:0000313" key="3">
    <source>
        <dbReference type="EMBL" id="SYW86288.1"/>
    </source>
</evidence>
<dbReference type="PANTHER" id="PTHR31027:SF2">
    <property type="entry name" value="LEBERCILIN DOMAIN-CONTAINING PROTEIN"/>
    <property type="match status" value="1"/>
</dbReference>
<dbReference type="GO" id="GO:0008298">
    <property type="term" value="P:intracellular mRNA localization"/>
    <property type="evidence" value="ECO:0007669"/>
    <property type="project" value="TreeGrafter"/>
</dbReference>
<dbReference type="GO" id="GO:1990904">
    <property type="term" value="C:ribonucleoprotein complex"/>
    <property type="evidence" value="ECO:0007669"/>
    <property type="project" value="TreeGrafter"/>
</dbReference>
<dbReference type="GO" id="GO:0005783">
    <property type="term" value="C:endoplasmic reticulum"/>
    <property type="evidence" value="ECO:0007669"/>
    <property type="project" value="TreeGrafter"/>
</dbReference>
<dbReference type="GO" id="GO:0042175">
    <property type="term" value="C:nuclear outer membrane-endoplasmic reticulum membrane network"/>
    <property type="evidence" value="ECO:0007669"/>
    <property type="project" value="TreeGrafter"/>
</dbReference>
<gene>
    <name evidence="3" type="ORF">UBRO2_06008</name>
    <name evidence="2" type="ORF">UBRO_01279</name>
</gene>
<evidence type="ECO:0000313" key="2">
    <source>
        <dbReference type="EMBL" id="SAM74988.1"/>
    </source>
</evidence>
<reference evidence="3" key="3">
    <citation type="submission" date="2018-08" db="EMBL/GenBank/DDBJ databases">
        <authorList>
            <person name="Guldener U."/>
        </authorList>
    </citation>
    <scope>NUCLEOTIDE SEQUENCE</scope>
    <source>
        <strain evidence="3">UB2</strain>
    </source>
</reference>
<dbReference type="AlphaFoldDB" id="A0A1K0GK77"/>
<feature type="compositionally biased region" description="Basic residues" evidence="1">
    <location>
        <begin position="413"/>
        <end position="423"/>
    </location>
</feature>
<feature type="region of interest" description="Disordered" evidence="1">
    <location>
        <begin position="94"/>
        <end position="113"/>
    </location>
</feature>
<dbReference type="OrthoDB" id="204883at2759"/>
<dbReference type="GO" id="GO:0003729">
    <property type="term" value="F:mRNA binding"/>
    <property type="evidence" value="ECO:0007669"/>
    <property type="project" value="TreeGrafter"/>
</dbReference>
<accession>A0A1K0GK77</accession>
<evidence type="ECO:0000256" key="1">
    <source>
        <dbReference type="SAM" id="MobiDB-lite"/>
    </source>
</evidence>
<keyword evidence="5" id="KW-1185">Reference proteome</keyword>
<reference evidence="2" key="2">
    <citation type="submission" date="2016-04" db="EMBL/GenBank/DDBJ databases">
        <authorList>
            <person name="Evans L.H."/>
            <person name="Alamgir A."/>
            <person name="Owens N."/>
            <person name="Weber N.D."/>
            <person name="Virtaneva K."/>
            <person name="Barbian K."/>
            <person name="Babar A."/>
            <person name="Rosenke K."/>
        </authorList>
    </citation>
    <scope>NUCLEOTIDE SEQUENCE</scope>
    <source>
        <strain evidence="2">UB2112</strain>
    </source>
</reference>
<dbReference type="PANTHER" id="PTHR31027">
    <property type="entry name" value="NUCLEAR SEGREGATION PROTEIN BFR1"/>
    <property type="match status" value="1"/>
</dbReference>
<evidence type="ECO:0000313" key="4">
    <source>
        <dbReference type="Proteomes" id="UP000179920"/>
    </source>
</evidence>
<evidence type="ECO:0000313" key="5">
    <source>
        <dbReference type="Proteomes" id="UP000658997"/>
    </source>
</evidence>
<reference evidence="4" key="1">
    <citation type="submission" date="2016-04" db="EMBL/GenBank/DDBJ databases">
        <authorList>
            <person name="Guldener U."/>
            <person name="Guldener U."/>
        </authorList>
    </citation>
    <scope>NUCLEOTIDE SEQUENCE [LARGE SCALE GENOMIC DNA]</scope>
    <source>
        <strain evidence="4">UB2112</strain>
    </source>
</reference>
<dbReference type="Proteomes" id="UP000179920">
    <property type="component" value="Chromosome III"/>
</dbReference>
<dbReference type="Proteomes" id="UP000658997">
    <property type="component" value="Unassembled WGS sequence"/>
</dbReference>
<feature type="region of interest" description="Disordered" evidence="1">
    <location>
        <begin position="1"/>
        <end position="84"/>
    </location>
</feature>
<protein>
    <submittedName>
        <fullName evidence="3">Related to BFR1 - Nuclear segregation protein</fullName>
    </submittedName>
    <submittedName>
        <fullName evidence="2">Related to BFR1-Nuclear segregation protein</fullName>
    </submittedName>
</protein>
<feature type="compositionally biased region" description="Low complexity" evidence="1">
    <location>
        <begin position="1"/>
        <end position="44"/>
    </location>
</feature>
<sequence>MADTAAAPAPASATNGNDNTNTNGNTNGNTSGNTNGNCNTNGTTEKNLHRPAGSPDAVEIAKLAGGKPDPNANQAELDKLAKQIDATQKELNQVRSLLSGAGPSKDSPAGIRRTQLRSELDQLRNQQAGSKGARGKTLEDLRTLQESISKKVKDLQHAKSKTPYKSTADVDSRIKRLEELVESGSMKLVEEKKALSEISQLKKNRKTVENFDTLQSQIDSDRAQVDALKATLDSPEAKALNKRYDEIKAELDAIQAEQDKQAGSRGKLLDQRTQLSAKLDTLYQARRDRQAAFRVANDTFYAKLNQEREKRLQKQREERQAQEAEKRREHEQQLREEASLPAFAKEIEDCDVLINYFSKGSASSNENKKVKQKSVGGKALNLRQVNSDAMVPKGAVLHQKKEEEETYFAGNPKQRKPKGKGRRGTPLDLNATEGADENAAAAGGAGEKLNVPLGTLSALLALSIPPPANAADVGRVVENLKLKKQYFVSNQARVTRENIERVEKMLAKSSLSEKEGEEKSEEVKA</sequence>
<proteinExistence type="predicted"/>
<name>A0A1K0GK77_9BASI</name>
<feature type="region of interest" description="Disordered" evidence="1">
    <location>
        <begin position="311"/>
        <end position="337"/>
    </location>
</feature>
<feature type="region of interest" description="Disordered" evidence="1">
    <location>
        <begin position="401"/>
        <end position="429"/>
    </location>
</feature>
<dbReference type="InterPro" id="IPR039604">
    <property type="entry name" value="Bfr1"/>
</dbReference>